<evidence type="ECO:0000313" key="1">
    <source>
        <dbReference type="EMBL" id="SKC87466.1"/>
    </source>
</evidence>
<proteinExistence type="predicted"/>
<accession>A0A1T5MGT6</accession>
<protein>
    <submittedName>
        <fullName evidence="1">Uncharacterized protein</fullName>
    </submittedName>
</protein>
<dbReference type="AlphaFoldDB" id="A0A1T5MGT6"/>
<organism evidence="1 2">
    <name type="scientific">Ohtaekwangia koreensis</name>
    <dbReference type="NCBI Taxonomy" id="688867"/>
    <lineage>
        <taxon>Bacteria</taxon>
        <taxon>Pseudomonadati</taxon>
        <taxon>Bacteroidota</taxon>
        <taxon>Cytophagia</taxon>
        <taxon>Cytophagales</taxon>
        <taxon>Fulvivirgaceae</taxon>
        <taxon>Ohtaekwangia</taxon>
    </lineage>
</organism>
<dbReference type="EMBL" id="FUZU01000004">
    <property type="protein sequence ID" value="SKC87466.1"/>
    <property type="molecule type" value="Genomic_DNA"/>
</dbReference>
<gene>
    <name evidence="1" type="ORF">SAMN05660236_5428</name>
</gene>
<evidence type="ECO:0000313" key="2">
    <source>
        <dbReference type="Proteomes" id="UP000190961"/>
    </source>
</evidence>
<name>A0A1T5MGT6_9BACT</name>
<keyword evidence="2" id="KW-1185">Reference proteome</keyword>
<reference evidence="1 2" key="1">
    <citation type="submission" date="2017-02" db="EMBL/GenBank/DDBJ databases">
        <authorList>
            <person name="Peterson S.W."/>
        </authorList>
    </citation>
    <scope>NUCLEOTIDE SEQUENCE [LARGE SCALE GENOMIC DNA]</scope>
    <source>
        <strain evidence="1 2">DSM 25262</strain>
    </source>
</reference>
<sequence>MLQQCGKIPPFATPEYKSDDPLDIGIIKRELTSDDTYIPSTTELSSKFKYVVADLNQLSL</sequence>
<dbReference type="STRING" id="688867.SAMN05660236_5428"/>
<dbReference type="Proteomes" id="UP000190961">
    <property type="component" value="Unassembled WGS sequence"/>
</dbReference>